<evidence type="ECO:0000256" key="1">
    <source>
        <dbReference type="SAM" id="MobiDB-lite"/>
    </source>
</evidence>
<dbReference type="Proteomes" id="UP000734854">
    <property type="component" value="Unassembled WGS sequence"/>
</dbReference>
<feature type="region of interest" description="Disordered" evidence="1">
    <location>
        <begin position="54"/>
        <end position="80"/>
    </location>
</feature>
<feature type="compositionally biased region" description="Polar residues" evidence="1">
    <location>
        <begin position="57"/>
        <end position="66"/>
    </location>
</feature>
<evidence type="ECO:0000313" key="2">
    <source>
        <dbReference type="EMBL" id="KAG6536382.1"/>
    </source>
</evidence>
<dbReference type="EMBL" id="JACMSC010000001">
    <property type="protein sequence ID" value="KAG6536382.1"/>
    <property type="molecule type" value="Genomic_DNA"/>
</dbReference>
<comment type="caution">
    <text evidence="2">The sequence shown here is derived from an EMBL/GenBank/DDBJ whole genome shotgun (WGS) entry which is preliminary data.</text>
</comment>
<reference evidence="2 3" key="1">
    <citation type="submission" date="2020-08" db="EMBL/GenBank/DDBJ databases">
        <title>Plant Genome Project.</title>
        <authorList>
            <person name="Zhang R.-G."/>
        </authorList>
    </citation>
    <scope>NUCLEOTIDE SEQUENCE [LARGE SCALE GENOMIC DNA]</scope>
    <source>
        <tissue evidence="2">Rhizome</tissue>
    </source>
</reference>
<accession>A0A8J5HYL8</accession>
<evidence type="ECO:0000313" key="3">
    <source>
        <dbReference type="Proteomes" id="UP000734854"/>
    </source>
</evidence>
<proteinExistence type="predicted"/>
<sequence length="237" mass="25575">MVQQQLTKRERLGKDAKVRPVLGHRRRRPTLGFESAASADTVVVATGARAEAVSVDSIGSSSQTEEQGALPGSRSRAKNGTLKGGVLDVSEWNELRGHPPSLELESILPWTKMSLLKQWKNLKLLTIGNLLPDDDDLLSSVIGDIGFVGQINDRVDIDDDIFYRGGGMKLEVDNNSDANKASALVVQAANEQLSGPNGLFSGVRSLEVDFEKQKVVVVVGDNITPFEILNGVLKCTV</sequence>
<name>A0A8J5HYL8_ZINOF</name>
<organism evidence="2 3">
    <name type="scientific">Zingiber officinale</name>
    <name type="common">Ginger</name>
    <name type="synonym">Amomum zingiber</name>
    <dbReference type="NCBI Taxonomy" id="94328"/>
    <lineage>
        <taxon>Eukaryota</taxon>
        <taxon>Viridiplantae</taxon>
        <taxon>Streptophyta</taxon>
        <taxon>Embryophyta</taxon>
        <taxon>Tracheophyta</taxon>
        <taxon>Spermatophyta</taxon>
        <taxon>Magnoliopsida</taxon>
        <taxon>Liliopsida</taxon>
        <taxon>Zingiberales</taxon>
        <taxon>Zingiberaceae</taxon>
        <taxon>Zingiber</taxon>
    </lineage>
</organism>
<keyword evidence="3" id="KW-1185">Reference proteome</keyword>
<dbReference type="AlphaFoldDB" id="A0A8J5HYL8"/>
<gene>
    <name evidence="2" type="ORF">ZIOFF_001436</name>
</gene>
<protein>
    <submittedName>
        <fullName evidence="2">Uncharacterized protein</fullName>
    </submittedName>
</protein>